<keyword evidence="4 8" id="KW-0028">Amino-acid biosynthesis</keyword>
<dbReference type="SUPFAM" id="SSF89550">
    <property type="entry name" value="PHP domain-like"/>
    <property type="match status" value="1"/>
</dbReference>
<dbReference type="Gene3D" id="3.20.20.140">
    <property type="entry name" value="Metal-dependent hydrolases"/>
    <property type="match status" value="1"/>
</dbReference>
<evidence type="ECO:0000256" key="4">
    <source>
        <dbReference type="ARBA" id="ARBA00022605"/>
    </source>
</evidence>
<name>A0A9D0Z332_9FIRM</name>
<proteinExistence type="inferred from homology"/>
<evidence type="ECO:0000256" key="1">
    <source>
        <dbReference type="ARBA" id="ARBA00004970"/>
    </source>
</evidence>
<protein>
    <recommendedName>
        <fullName evidence="3 8">Histidinol-phosphatase</fullName>
        <shortName evidence="8">HolPase</shortName>
        <ecNumber evidence="3 8">3.1.3.15</ecNumber>
    </recommendedName>
</protein>
<dbReference type="GO" id="GO:0004401">
    <property type="term" value="F:histidinol-phosphatase activity"/>
    <property type="evidence" value="ECO:0007669"/>
    <property type="project" value="UniProtKB-UniRule"/>
</dbReference>
<evidence type="ECO:0000256" key="6">
    <source>
        <dbReference type="ARBA" id="ARBA00023102"/>
    </source>
</evidence>
<dbReference type="GO" id="GO:0005737">
    <property type="term" value="C:cytoplasm"/>
    <property type="evidence" value="ECO:0007669"/>
    <property type="project" value="TreeGrafter"/>
</dbReference>
<dbReference type="Proteomes" id="UP000886796">
    <property type="component" value="Unassembled WGS sequence"/>
</dbReference>
<keyword evidence="6 8" id="KW-0368">Histidine biosynthesis</keyword>
<keyword evidence="5 8" id="KW-0378">Hydrolase</keyword>
<evidence type="ECO:0000256" key="8">
    <source>
        <dbReference type="RuleBase" id="RU366003"/>
    </source>
</evidence>
<comment type="catalytic activity">
    <reaction evidence="7 8">
        <text>L-histidinol phosphate + H2O = L-histidinol + phosphate</text>
        <dbReference type="Rhea" id="RHEA:14465"/>
        <dbReference type="ChEBI" id="CHEBI:15377"/>
        <dbReference type="ChEBI" id="CHEBI:43474"/>
        <dbReference type="ChEBI" id="CHEBI:57699"/>
        <dbReference type="ChEBI" id="CHEBI:57980"/>
        <dbReference type="EC" id="3.1.3.15"/>
    </reaction>
</comment>
<dbReference type="NCBIfam" id="TIGR01856">
    <property type="entry name" value="hisJ_fam"/>
    <property type="match status" value="1"/>
</dbReference>
<evidence type="ECO:0000256" key="5">
    <source>
        <dbReference type="ARBA" id="ARBA00022801"/>
    </source>
</evidence>
<evidence type="ECO:0000313" key="11">
    <source>
        <dbReference type="Proteomes" id="UP000886796"/>
    </source>
</evidence>
<reference evidence="10" key="1">
    <citation type="submission" date="2020-10" db="EMBL/GenBank/DDBJ databases">
        <authorList>
            <person name="Gilroy R."/>
        </authorList>
    </citation>
    <scope>NUCLEOTIDE SEQUENCE</scope>
    <source>
        <strain evidence="10">13361</strain>
    </source>
</reference>
<dbReference type="EMBL" id="DVFK01000058">
    <property type="protein sequence ID" value="HIQ67651.1"/>
    <property type="molecule type" value="Genomic_DNA"/>
</dbReference>
<dbReference type="PANTHER" id="PTHR21039:SF0">
    <property type="entry name" value="HISTIDINOL-PHOSPHATASE"/>
    <property type="match status" value="1"/>
</dbReference>
<comment type="pathway">
    <text evidence="1 8">Amino-acid biosynthesis; L-histidine biosynthesis; L-histidine from 5-phospho-alpha-D-ribose 1-diphosphate: step 8/9.</text>
</comment>
<evidence type="ECO:0000256" key="3">
    <source>
        <dbReference type="ARBA" id="ARBA00013085"/>
    </source>
</evidence>
<organism evidence="10 11">
    <name type="scientific">Candidatus Faecousia excrementigallinarum</name>
    <dbReference type="NCBI Taxonomy" id="2840806"/>
    <lineage>
        <taxon>Bacteria</taxon>
        <taxon>Bacillati</taxon>
        <taxon>Bacillota</taxon>
        <taxon>Clostridia</taxon>
        <taxon>Eubacteriales</taxon>
        <taxon>Oscillospiraceae</taxon>
        <taxon>Faecousia</taxon>
    </lineage>
</organism>
<dbReference type="AlphaFoldDB" id="A0A9D0Z332"/>
<sequence>MFDYHIHTRVSFDGKQSAQEALAAAEAAGLREICFTDHVDYDPGNPANVMAFSNEDYHKAYDNLKNDRVKIRRGMEFGLTTDNQAQLKKDLARRNFDFVLGSIHFVEGRDVYFAPYWQGKTQEQAERIYLETTLACVECQEDYDVLAHLTYIGKAPGNVSGLPVLYANHRALVDEILRVLAKKGKGLELNTSGKDRCGAFLPDEPYFRRFRELGGEIVTIGSDAHSADRVGQYSQDACRLLKDIFGHVCTFENRQVRFHQL</sequence>
<dbReference type="SMART" id="SM00481">
    <property type="entry name" value="POLIIIAc"/>
    <property type="match status" value="1"/>
</dbReference>
<dbReference type="InterPro" id="IPR003141">
    <property type="entry name" value="Pol/His_phosphatase_N"/>
</dbReference>
<dbReference type="PANTHER" id="PTHR21039">
    <property type="entry name" value="HISTIDINOL PHOSPHATASE-RELATED"/>
    <property type="match status" value="1"/>
</dbReference>
<comment type="caution">
    <text evidence="10">The sequence shown here is derived from an EMBL/GenBank/DDBJ whole genome shotgun (WGS) entry which is preliminary data.</text>
</comment>
<evidence type="ECO:0000259" key="9">
    <source>
        <dbReference type="SMART" id="SM00481"/>
    </source>
</evidence>
<evidence type="ECO:0000313" key="10">
    <source>
        <dbReference type="EMBL" id="HIQ67651.1"/>
    </source>
</evidence>
<dbReference type="InterPro" id="IPR016195">
    <property type="entry name" value="Pol/histidinol_Pase-like"/>
</dbReference>
<dbReference type="InterPro" id="IPR004013">
    <property type="entry name" value="PHP_dom"/>
</dbReference>
<reference evidence="10" key="2">
    <citation type="journal article" date="2021" name="PeerJ">
        <title>Extensive microbial diversity within the chicken gut microbiome revealed by metagenomics and culture.</title>
        <authorList>
            <person name="Gilroy R."/>
            <person name="Ravi A."/>
            <person name="Getino M."/>
            <person name="Pursley I."/>
            <person name="Horton D.L."/>
            <person name="Alikhan N.F."/>
            <person name="Baker D."/>
            <person name="Gharbi K."/>
            <person name="Hall N."/>
            <person name="Watson M."/>
            <person name="Adriaenssens E.M."/>
            <person name="Foster-Nyarko E."/>
            <person name="Jarju S."/>
            <person name="Secka A."/>
            <person name="Antonio M."/>
            <person name="Oren A."/>
            <person name="Chaudhuri R.R."/>
            <person name="La Ragione R."/>
            <person name="Hildebrand F."/>
            <person name="Pallen M.J."/>
        </authorList>
    </citation>
    <scope>NUCLEOTIDE SEQUENCE</scope>
    <source>
        <strain evidence="10">13361</strain>
    </source>
</reference>
<accession>A0A9D0Z332</accession>
<gene>
    <name evidence="10" type="ORF">IAB74_03970</name>
</gene>
<dbReference type="GO" id="GO:0000105">
    <property type="term" value="P:L-histidine biosynthetic process"/>
    <property type="evidence" value="ECO:0007669"/>
    <property type="project" value="UniProtKB-UniRule"/>
</dbReference>
<dbReference type="Pfam" id="PF02811">
    <property type="entry name" value="PHP"/>
    <property type="match status" value="1"/>
</dbReference>
<feature type="domain" description="Polymerase/histidinol phosphatase N-terminal" evidence="9">
    <location>
        <begin position="2"/>
        <end position="81"/>
    </location>
</feature>
<comment type="similarity">
    <text evidence="2 8">Belongs to the PHP hydrolase family. HisK subfamily.</text>
</comment>
<dbReference type="EC" id="3.1.3.15" evidence="3 8"/>
<evidence type="ECO:0000256" key="2">
    <source>
        <dbReference type="ARBA" id="ARBA00009152"/>
    </source>
</evidence>
<evidence type="ECO:0000256" key="7">
    <source>
        <dbReference type="ARBA" id="ARBA00049158"/>
    </source>
</evidence>
<dbReference type="InterPro" id="IPR010140">
    <property type="entry name" value="Histidinol_P_phosphatase_HisJ"/>
</dbReference>